<evidence type="ECO:0000313" key="2">
    <source>
        <dbReference type="Proteomes" id="UP001519325"/>
    </source>
</evidence>
<protein>
    <submittedName>
        <fullName evidence="1">Uncharacterized protein</fullName>
    </submittedName>
</protein>
<accession>A0ABS4Q656</accession>
<dbReference type="EMBL" id="JAGGMR010000001">
    <property type="protein sequence ID" value="MBP2187174.1"/>
    <property type="molecule type" value="Genomic_DNA"/>
</dbReference>
<comment type="caution">
    <text evidence="1">The sequence shown here is derived from an EMBL/GenBank/DDBJ whole genome shotgun (WGS) entry which is preliminary data.</text>
</comment>
<keyword evidence="2" id="KW-1185">Reference proteome</keyword>
<proteinExistence type="predicted"/>
<name>A0ABS4Q656_9NOCA</name>
<reference evidence="1 2" key="1">
    <citation type="submission" date="2021-03" db="EMBL/GenBank/DDBJ databases">
        <title>Sequencing the genomes of 1000 actinobacteria strains.</title>
        <authorList>
            <person name="Klenk H.-P."/>
        </authorList>
    </citation>
    <scope>NUCLEOTIDE SEQUENCE [LARGE SCALE GENOMIC DNA]</scope>
    <source>
        <strain evidence="1 2">DSM 45516</strain>
    </source>
</reference>
<organism evidence="1 2">
    <name type="scientific">Nocardia goodfellowii</name>
    <dbReference type="NCBI Taxonomy" id="882446"/>
    <lineage>
        <taxon>Bacteria</taxon>
        <taxon>Bacillati</taxon>
        <taxon>Actinomycetota</taxon>
        <taxon>Actinomycetes</taxon>
        <taxon>Mycobacteriales</taxon>
        <taxon>Nocardiaceae</taxon>
        <taxon>Nocardia</taxon>
    </lineage>
</organism>
<gene>
    <name evidence="1" type="ORF">BJ987_000075</name>
</gene>
<evidence type="ECO:0000313" key="1">
    <source>
        <dbReference type="EMBL" id="MBP2187174.1"/>
    </source>
</evidence>
<sequence>MQRIKDYFLRHPGDQDIEATIGTDGSESLVLPREAMSLLAYILAQAATGKGVTITAINAELMARVEVETRERQTN</sequence>
<dbReference type="Proteomes" id="UP001519325">
    <property type="component" value="Unassembled WGS sequence"/>
</dbReference>
<dbReference type="RefSeq" id="WP_209883590.1">
    <property type="nucleotide sequence ID" value="NZ_JAGGMR010000001.1"/>
</dbReference>